<evidence type="ECO:0000313" key="4">
    <source>
        <dbReference type="RefSeq" id="XP_033569788.1"/>
    </source>
</evidence>
<feature type="domain" description="F-box" evidence="1">
    <location>
        <begin position="48"/>
        <end position="94"/>
    </location>
</feature>
<dbReference type="OrthoDB" id="2687876at2759"/>
<dbReference type="EMBL" id="MU003721">
    <property type="protein sequence ID" value="KAF2802824.1"/>
    <property type="molecule type" value="Genomic_DNA"/>
</dbReference>
<reference evidence="4" key="2">
    <citation type="submission" date="2020-04" db="EMBL/GenBank/DDBJ databases">
        <authorList>
            <consortium name="NCBI Genome Project"/>
        </authorList>
    </citation>
    <scope>NUCLEOTIDE SEQUENCE</scope>
    <source>
        <strain evidence="4">CBS 304.34</strain>
    </source>
</reference>
<organism evidence="2">
    <name type="scientific">Mytilinidion resinicola</name>
    <dbReference type="NCBI Taxonomy" id="574789"/>
    <lineage>
        <taxon>Eukaryota</taxon>
        <taxon>Fungi</taxon>
        <taxon>Dikarya</taxon>
        <taxon>Ascomycota</taxon>
        <taxon>Pezizomycotina</taxon>
        <taxon>Dothideomycetes</taxon>
        <taxon>Pleosporomycetidae</taxon>
        <taxon>Mytilinidiales</taxon>
        <taxon>Mytilinidiaceae</taxon>
        <taxon>Mytilinidion</taxon>
    </lineage>
</organism>
<evidence type="ECO:0000313" key="3">
    <source>
        <dbReference type="Proteomes" id="UP000504636"/>
    </source>
</evidence>
<dbReference type="Pfam" id="PF00646">
    <property type="entry name" value="F-box"/>
    <property type="match status" value="1"/>
</dbReference>
<dbReference type="Proteomes" id="UP000504636">
    <property type="component" value="Unplaced"/>
</dbReference>
<keyword evidence="3" id="KW-1185">Reference proteome</keyword>
<dbReference type="SUPFAM" id="SSF81383">
    <property type="entry name" value="F-box domain"/>
    <property type="match status" value="1"/>
</dbReference>
<sequence>MTESNFLDDDIYLHLSHRPRYILNGVISIDDSTKPASTIIQRECRSSLGQLDNLPLEILHESLTYLDLQSLWRLSRVSLRGKAIVESLREHRNLVTSAGYTFEILNRARILGLHSVTTLYAALYSKRCISCDAYGPFLLLLSAERCCFGCLAVNQSLWMISLPLVGECFGLTKQQLRALPIMRSIPGKYRVAHSVSHQRSIRLTTVKAAKELALKVHGSLEALATKFPLDARNIATVNKLDTLTWYRQAELRPLSHDPLTIKDVGIRPRDNFCGMGAIPFPSLLKNGTEQGLWCRGCEFTYKTGVAIEEMDPSTLSGLVPQGCDADQFLLRIQYRAWSKADFLQHAKHCHSTAAVISQKWIGST</sequence>
<dbReference type="AlphaFoldDB" id="A0A6A6Y474"/>
<gene>
    <name evidence="2 4" type="ORF">BDZ99DRAFT_454540</name>
</gene>
<protein>
    <recommendedName>
        <fullName evidence="1">F-box domain-containing protein</fullName>
    </recommendedName>
</protein>
<evidence type="ECO:0000313" key="2">
    <source>
        <dbReference type="EMBL" id="KAF2802824.1"/>
    </source>
</evidence>
<dbReference type="InterPro" id="IPR001810">
    <property type="entry name" value="F-box_dom"/>
</dbReference>
<proteinExistence type="predicted"/>
<reference evidence="4" key="3">
    <citation type="submission" date="2025-04" db="UniProtKB">
        <authorList>
            <consortium name="RefSeq"/>
        </authorList>
    </citation>
    <scope>IDENTIFICATION</scope>
    <source>
        <strain evidence="4">CBS 304.34</strain>
    </source>
</reference>
<dbReference type="RefSeq" id="XP_033569788.1">
    <property type="nucleotide sequence ID" value="XM_033718393.1"/>
</dbReference>
<reference evidence="2 4" key="1">
    <citation type="journal article" date="2020" name="Stud. Mycol.">
        <title>101 Dothideomycetes genomes: a test case for predicting lifestyles and emergence of pathogens.</title>
        <authorList>
            <person name="Haridas S."/>
            <person name="Albert R."/>
            <person name="Binder M."/>
            <person name="Bloem J."/>
            <person name="Labutti K."/>
            <person name="Salamov A."/>
            <person name="Andreopoulos B."/>
            <person name="Baker S."/>
            <person name="Barry K."/>
            <person name="Bills G."/>
            <person name="Bluhm B."/>
            <person name="Cannon C."/>
            <person name="Castanera R."/>
            <person name="Culley D."/>
            <person name="Daum C."/>
            <person name="Ezra D."/>
            <person name="Gonzalez J."/>
            <person name="Henrissat B."/>
            <person name="Kuo A."/>
            <person name="Liang C."/>
            <person name="Lipzen A."/>
            <person name="Lutzoni F."/>
            <person name="Magnuson J."/>
            <person name="Mondo S."/>
            <person name="Nolan M."/>
            <person name="Ohm R."/>
            <person name="Pangilinan J."/>
            <person name="Park H.-J."/>
            <person name="Ramirez L."/>
            <person name="Alfaro M."/>
            <person name="Sun H."/>
            <person name="Tritt A."/>
            <person name="Yoshinaga Y."/>
            <person name="Zwiers L.-H."/>
            <person name="Turgeon B."/>
            <person name="Goodwin S."/>
            <person name="Spatafora J."/>
            <person name="Crous P."/>
            <person name="Grigoriev I."/>
        </authorList>
    </citation>
    <scope>NUCLEOTIDE SEQUENCE</scope>
    <source>
        <strain evidence="2 4">CBS 304.34</strain>
    </source>
</reference>
<dbReference type="PROSITE" id="PS50181">
    <property type="entry name" value="FBOX"/>
    <property type="match status" value="1"/>
</dbReference>
<dbReference type="GeneID" id="54459286"/>
<dbReference type="InterPro" id="IPR036047">
    <property type="entry name" value="F-box-like_dom_sf"/>
</dbReference>
<name>A0A6A6Y474_9PEZI</name>
<accession>A0A6A6Y474</accession>
<evidence type="ECO:0000259" key="1">
    <source>
        <dbReference type="PROSITE" id="PS50181"/>
    </source>
</evidence>